<reference evidence="6" key="2">
    <citation type="journal article" date="2023" name="Microbiome">
        <title>Synthase-selected sorting approach identifies a beta-lactone synthase in a nudibranch symbiotic bacterium.</title>
        <authorList>
            <person name="Dzunkova M."/>
            <person name="La Clair J.J."/>
            <person name="Tyml T."/>
            <person name="Doud D."/>
            <person name="Schulz F."/>
            <person name="Piquer-Esteban S."/>
            <person name="Porcel Sanchis D."/>
            <person name="Osborn A."/>
            <person name="Robinson D."/>
            <person name="Louie K.B."/>
            <person name="Bowen B.P."/>
            <person name="Bowers R.M."/>
            <person name="Lee J."/>
            <person name="Arnau V."/>
            <person name="Diaz-Villanueva W."/>
            <person name="Stepanauskas R."/>
            <person name="Gosliner T."/>
            <person name="Date S.V."/>
            <person name="Northen T.R."/>
            <person name="Cheng J.F."/>
            <person name="Burkart M.D."/>
            <person name="Woyke T."/>
        </authorList>
    </citation>
    <scope>NUCLEOTIDE SEQUENCE</scope>
    <source>
        <strain evidence="6">Df01</strain>
    </source>
</reference>
<keyword evidence="1 5" id="KW-0963">Cytoplasm</keyword>
<keyword evidence="4 5" id="KW-0671">Queuosine biosynthesis</keyword>
<dbReference type="Gene3D" id="3.40.1780.10">
    <property type="entry name" value="QueA-like"/>
    <property type="match status" value="1"/>
</dbReference>
<evidence type="ECO:0000256" key="1">
    <source>
        <dbReference type="ARBA" id="ARBA00022490"/>
    </source>
</evidence>
<dbReference type="PANTHER" id="PTHR30307">
    <property type="entry name" value="S-ADENOSYLMETHIONINE:TRNA RIBOSYLTRANSFERASE-ISOMERASE"/>
    <property type="match status" value="1"/>
</dbReference>
<dbReference type="EC" id="2.4.99.17" evidence="5"/>
<dbReference type="InterPro" id="IPR003699">
    <property type="entry name" value="QueA"/>
</dbReference>
<dbReference type="Gene3D" id="2.40.10.240">
    <property type="entry name" value="QueA-like"/>
    <property type="match status" value="1"/>
</dbReference>
<sequence length="342" mass="37626">MNSLNSFDFNLPPALIAQHPPHDRDGGRLLSLHDNTTAIHRINALPALLRADDILVVNDSRVLPARLHGQKNSGGKVEVLAERFLNHSDVLAQVRTSKPLRAGARVNAGGDFVVCGRHGDFYQLRAVNRQGAAVDARRRFLRRGETPLPPYIKRLPDPTDQARYQTVFARHSGSVAAPTAGLHFTSDLLACLRTRGIDIVRITLHVGAGTFQPLRQGLTTDKLHAERYTVSATAAARINTAKKLGRRIIAVGTTVLRTLEAAVDNGKLRAGDNETTLFIKPGFNFRIADMLFTNFHLPRSSLLVLVCAFGGSERIMSAYQLAVQQKLRFYSYGDAMLLDRAL</sequence>
<dbReference type="Proteomes" id="UP001168167">
    <property type="component" value="Unassembled WGS sequence"/>
</dbReference>
<organism evidence="6 7">
    <name type="scientific">Candidatus Doriopsillibacter californiensis</name>
    <dbReference type="NCBI Taxonomy" id="2970740"/>
    <lineage>
        <taxon>Bacteria</taxon>
        <taxon>Pseudomonadati</taxon>
        <taxon>Pseudomonadota</taxon>
        <taxon>Gammaproteobacteria</taxon>
        <taxon>Candidatus Tethybacterales</taxon>
        <taxon>Candidatus Persebacteraceae</taxon>
        <taxon>Candidatus Doriopsillibacter</taxon>
    </lineage>
</organism>
<gene>
    <name evidence="5 6" type="primary">queA</name>
    <name evidence="6" type="ORF">NQX30_02740</name>
</gene>
<name>A0ABT7QKY2_9GAMM</name>
<dbReference type="HAMAP" id="MF_00113">
    <property type="entry name" value="QueA"/>
    <property type="match status" value="1"/>
</dbReference>
<evidence type="ECO:0000256" key="5">
    <source>
        <dbReference type="HAMAP-Rule" id="MF_00113"/>
    </source>
</evidence>
<dbReference type="SUPFAM" id="SSF111337">
    <property type="entry name" value="QueA-like"/>
    <property type="match status" value="1"/>
</dbReference>
<comment type="subunit">
    <text evidence="5">Monomer.</text>
</comment>
<comment type="function">
    <text evidence="5">Transfers and isomerizes the ribose moiety from AdoMet to the 7-aminomethyl group of 7-deazaguanine (preQ1-tRNA) to give epoxyqueuosine (oQ-tRNA).</text>
</comment>
<keyword evidence="6" id="KW-0328">Glycosyltransferase</keyword>
<dbReference type="GO" id="GO:0051075">
    <property type="term" value="F:S-adenosylmethionine:tRNA ribosyltransferase-isomerase activity"/>
    <property type="evidence" value="ECO:0007669"/>
    <property type="project" value="UniProtKB-EC"/>
</dbReference>
<evidence type="ECO:0000256" key="4">
    <source>
        <dbReference type="ARBA" id="ARBA00022785"/>
    </source>
</evidence>
<comment type="caution">
    <text evidence="6">The sequence shown here is derived from an EMBL/GenBank/DDBJ whole genome shotgun (WGS) entry which is preliminary data.</text>
</comment>
<dbReference type="NCBIfam" id="TIGR00113">
    <property type="entry name" value="queA"/>
    <property type="match status" value="1"/>
</dbReference>
<dbReference type="InterPro" id="IPR036100">
    <property type="entry name" value="QueA_sf"/>
</dbReference>
<comment type="catalytic activity">
    <reaction evidence="5">
        <text>7-aminomethyl-7-carbaguanosine(34) in tRNA + S-adenosyl-L-methionine = epoxyqueuosine(34) in tRNA + adenine + L-methionine + 2 H(+)</text>
        <dbReference type="Rhea" id="RHEA:32155"/>
        <dbReference type="Rhea" id="RHEA-COMP:10342"/>
        <dbReference type="Rhea" id="RHEA-COMP:18582"/>
        <dbReference type="ChEBI" id="CHEBI:15378"/>
        <dbReference type="ChEBI" id="CHEBI:16708"/>
        <dbReference type="ChEBI" id="CHEBI:57844"/>
        <dbReference type="ChEBI" id="CHEBI:59789"/>
        <dbReference type="ChEBI" id="CHEBI:82833"/>
        <dbReference type="ChEBI" id="CHEBI:194443"/>
        <dbReference type="EC" id="2.4.99.17"/>
    </reaction>
</comment>
<evidence type="ECO:0000313" key="6">
    <source>
        <dbReference type="EMBL" id="MDM5147292.1"/>
    </source>
</evidence>
<evidence type="ECO:0000256" key="3">
    <source>
        <dbReference type="ARBA" id="ARBA00022691"/>
    </source>
</evidence>
<accession>A0ABT7QKY2</accession>
<dbReference type="PANTHER" id="PTHR30307:SF0">
    <property type="entry name" value="S-ADENOSYLMETHIONINE:TRNA RIBOSYLTRANSFERASE-ISOMERASE"/>
    <property type="match status" value="1"/>
</dbReference>
<evidence type="ECO:0000256" key="2">
    <source>
        <dbReference type="ARBA" id="ARBA00022679"/>
    </source>
</evidence>
<dbReference type="EMBL" id="JANQAO010000001">
    <property type="protein sequence ID" value="MDM5147292.1"/>
    <property type="molecule type" value="Genomic_DNA"/>
</dbReference>
<reference evidence="6" key="1">
    <citation type="submission" date="2022-08" db="EMBL/GenBank/DDBJ databases">
        <authorList>
            <person name="Dzunkova M."/>
            <person name="La Clair J."/>
            <person name="Tyml T."/>
            <person name="Doud D."/>
            <person name="Schulz F."/>
            <person name="Piquer S."/>
            <person name="Porcel Sanchis D."/>
            <person name="Osborn A."/>
            <person name="Robinson D."/>
            <person name="Louie K.B."/>
            <person name="Bowen B.P."/>
            <person name="Bowers R."/>
            <person name="Lee J."/>
            <person name="Arnau Llombart V."/>
            <person name="Diaz Villanueva W."/>
            <person name="Gosliner T."/>
            <person name="Northen T."/>
            <person name="Cheng J.-F."/>
            <person name="Burkart M.D."/>
            <person name="Woyke T."/>
        </authorList>
    </citation>
    <scope>NUCLEOTIDE SEQUENCE</scope>
    <source>
        <strain evidence="6">Df01</strain>
    </source>
</reference>
<comment type="similarity">
    <text evidence="5">Belongs to the QueA family.</text>
</comment>
<keyword evidence="7" id="KW-1185">Reference proteome</keyword>
<dbReference type="InterPro" id="IPR042119">
    <property type="entry name" value="QueA_dom2"/>
</dbReference>
<comment type="subcellular location">
    <subcellularLocation>
        <location evidence="5">Cytoplasm</location>
    </subcellularLocation>
</comment>
<keyword evidence="3 5" id="KW-0949">S-adenosyl-L-methionine</keyword>
<evidence type="ECO:0000313" key="7">
    <source>
        <dbReference type="Proteomes" id="UP001168167"/>
    </source>
</evidence>
<dbReference type="Pfam" id="PF02547">
    <property type="entry name" value="Queuosine_synth"/>
    <property type="match status" value="1"/>
</dbReference>
<keyword evidence="2 5" id="KW-0808">Transferase</keyword>
<protein>
    <recommendedName>
        <fullName evidence="5">S-adenosylmethionine:tRNA ribosyltransferase-isomerase</fullName>
        <ecNumber evidence="5">2.4.99.17</ecNumber>
    </recommendedName>
    <alternativeName>
        <fullName evidence="5">Queuosine biosynthesis protein QueA</fullName>
    </alternativeName>
</protein>
<proteinExistence type="inferred from homology"/>
<dbReference type="NCBIfam" id="NF001140">
    <property type="entry name" value="PRK00147.1"/>
    <property type="match status" value="1"/>
</dbReference>
<dbReference type="InterPro" id="IPR042118">
    <property type="entry name" value="QueA_dom1"/>
</dbReference>
<comment type="pathway">
    <text evidence="5">tRNA modification; tRNA-queuosine biosynthesis.</text>
</comment>